<reference evidence="1 2" key="4">
    <citation type="journal article" date="2011" name="BMC Genomics">
        <title>RNA-Seq improves annotation of protein-coding genes in the cucumber genome.</title>
        <authorList>
            <person name="Li Z."/>
            <person name="Zhang Z."/>
            <person name="Yan P."/>
            <person name="Huang S."/>
            <person name="Fei Z."/>
            <person name="Lin K."/>
        </authorList>
    </citation>
    <scope>NUCLEOTIDE SEQUENCE [LARGE SCALE GENOMIC DNA]</scope>
    <source>
        <strain evidence="2">cv. 9930</strain>
    </source>
</reference>
<reference evidence="1 2" key="1">
    <citation type="journal article" date="2009" name="Nat. Genet.">
        <title>The genome of the cucumber, Cucumis sativus L.</title>
        <authorList>
            <person name="Huang S."/>
            <person name="Li R."/>
            <person name="Zhang Z."/>
            <person name="Li L."/>
            <person name="Gu X."/>
            <person name="Fan W."/>
            <person name="Lucas W.J."/>
            <person name="Wang X."/>
            <person name="Xie B."/>
            <person name="Ni P."/>
            <person name="Ren Y."/>
            <person name="Zhu H."/>
            <person name="Li J."/>
            <person name="Lin K."/>
            <person name="Jin W."/>
            <person name="Fei Z."/>
            <person name="Li G."/>
            <person name="Staub J."/>
            <person name="Kilian A."/>
            <person name="van der Vossen E.A."/>
            <person name="Wu Y."/>
            <person name="Guo J."/>
            <person name="He J."/>
            <person name="Jia Z."/>
            <person name="Ren Y."/>
            <person name="Tian G."/>
            <person name="Lu Y."/>
            <person name="Ruan J."/>
            <person name="Qian W."/>
            <person name="Wang M."/>
            <person name="Huang Q."/>
            <person name="Li B."/>
            <person name="Xuan Z."/>
            <person name="Cao J."/>
            <person name="Asan"/>
            <person name="Wu Z."/>
            <person name="Zhang J."/>
            <person name="Cai Q."/>
            <person name="Bai Y."/>
            <person name="Zhao B."/>
            <person name="Han Y."/>
            <person name="Li Y."/>
            <person name="Li X."/>
            <person name="Wang S."/>
            <person name="Shi Q."/>
            <person name="Liu S."/>
            <person name="Cho W.K."/>
            <person name="Kim J.Y."/>
            <person name="Xu Y."/>
            <person name="Heller-Uszynska K."/>
            <person name="Miao H."/>
            <person name="Cheng Z."/>
            <person name="Zhang S."/>
            <person name="Wu J."/>
            <person name="Yang Y."/>
            <person name="Kang H."/>
            <person name="Li M."/>
            <person name="Liang H."/>
            <person name="Ren X."/>
            <person name="Shi Z."/>
            <person name="Wen M."/>
            <person name="Jian M."/>
            <person name="Yang H."/>
            <person name="Zhang G."/>
            <person name="Yang Z."/>
            <person name="Chen R."/>
            <person name="Liu S."/>
            <person name="Li J."/>
            <person name="Ma L."/>
            <person name="Liu H."/>
            <person name="Zhou Y."/>
            <person name="Zhao J."/>
            <person name="Fang X."/>
            <person name="Li G."/>
            <person name="Fang L."/>
            <person name="Li Y."/>
            <person name="Liu D."/>
            <person name="Zheng H."/>
            <person name="Zhang Y."/>
            <person name="Qin N."/>
            <person name="Li Z."/>
            <person name="Yang G."/>
            <person name="Yang S."/>
            <person name="Bolund L."/>
            <person name="Kristiansen K."/>
            <person name="Zheng H."/>
            <person name="Li S."/>
            <person name="Zhang X."/>
            <person name="Yang H."/>
            <person name="Wang J."/>
            <person name="Sun R."/>
            <person name="Zhang B."/>
            <person name="Jiang S."/>
            <person name="Wang J."/>
            <person name="Du Y."/>
            <person name="Li S."/>
        </authorList>
    </citation>
    <scope>NUCLEOTIDE SEQUENCE [LARGE SCALE GENOMIC DNA]</scope>
    <source>
        <strain evidence="2">cv. 9930</strain>
    </source>
</reference>
<keyword evidence="2" id="KW-1185">Reference proteome</keyword>
<reference evidence="1 2" key="3">
    <citation type="journal article" date="2010" name="BMC Genomics">
        <title>Transcriptome sequencing and comparative analysis of cucumber flowers with different sex types.</title>
        <authorList>
            <person name="Guo S."/>
            <person name="Zheng Y."/>
            <person name="Joung J.G."/>
            <person name="Liu S."/>
            <person name="Zhang Z."/>
            <person name="Crasta O.R."/>
            <person name="Sobral B.W."/>
            <person name="Xu Y."/>
            <person name="Huang S."/>
            <person name="Fei Z."/>
        </authorList>
    </citation>
    <scope>NUCLEOTIDE SEQUENCE [LARGE SCALE GENOMIC DNA]</scope>
    <source>
        <strain evidence="2">cv. 9930</strain>
    </source>
</reference>
<protein>
    <submittedName>
        <fullName evidence="1">Uncharacterized protein</fullName>
    </submittedName>
</protein>
<sequence>MKKPQSSGRDSQKACLHEEINEPPVHAALFNQLLLFPLSLVTRIVPSRTTSLPVCLIYSASL</sequence>
<name>A0A0A0KPT9_CUCSA</name>
<gene>
    <name evidence="1" type="ORF">Csa_5G583330</name>
</gene>
<evidence type="ECO:0000313" key="2">
    <source>
        <dbReference type="Proteomes" id="UP000029981"/>
    </source>
</evidence>
<dbReference type="AlphaFoldDB" id="A0A0A0KPT9"/>
<accession>A0A0A0KPT9</accession>
<proteinExistence type="predicted"/>
<dbReference type="Gramene" id="KGN51603">
    <property type="protein sequence ID" value="KGN51603"/>
    <property type="gene ID" value="Csa_5G583330"/>
</dbReference>
<dbReference type="Proteomes" id="UP000029981">
    <property type="component" value="Chromosome 5"/>
</dbReference>
<reference evidence="1 2" key="2">
    <citation type="journal article" date="2009" name="PLoS ONE">
        <title>An integrated genetic and cytogenetic map of the cucumber genome.</title>
        <authorList>
            <person name="Ren Y."/>
            <person name="Zhang Z."/>
            <person name="Liu J."/>
            <person name="Staub J.E."/>
            <person name="Han Y."/>
            <person name="Cheng Z."/>
            <person name="Li X."/>
            <person name="Lu J."/>
            <person name="Miao H."/>
            <person name="Kang H."/>
            <person name="Xie B."/>
            <person name="Gu X."/>
            <person name="Wang X."/>
            <person name="Du Y."/>
            <person name="Jin W."/>
            <person name="Huang S."/>
        </authorList>
    </citation>
    <scope>NUCLEOTIDE SEQUENCE [LARGE SCALE GENOMIC DNA]</scope>
    <source>
        <strain evidence="2">cv. 9930</strain>
    </source>
</reference>
<evidence type="ECO:0000313" key="1">
    <source>
        <dbReference type="EMBL" id="KGN51603.1"/>
    </source>
</evidence>
<dbReference type="EMBL" id="CM002926">
    <property type="protein sequence ID" value="KGN51603.1"/>
    <property type="molecule type" value="Genomic_DNA"/>
</dbReference>
<organism evidence="1 2">
    <name type="scientific">Cucumis sativus</name>
    <name type="common">Cucumber</name>
    <dbReference type="NCBI Taxonomy" id="3659"/>
    <lineage>
        <taxon>Eukaryota</taxon>
        <taxon>Viridiplantae</taxon>
        <taxon>Streptophyta</taxon>
        <taxon>Embryophyta</taxon>
        <taxon>Tracheophyta</taxon>
        <taxon>Spermatophyta</taxon>
        <taxon>Magnoliopsida</taxon>
        <taxon>eudicotyledons</taxon>
        <taxon>Gunneridae</taxon>
        <taxon>Pentapetalae</taxon>
        <taxon>rosids</taxon>
        <taxon>fabids</taxon>
        <taxon>Cucurbitales</taxon>
        <taxon>Cucurbitaceae</taxon>
        <taxon>Benincaseae</taxon>
        <taxon>Cucumis</taxon>
    </lineage>
</organism>